<proteinExistence type="predicted"/>
<dbReference type="EMBL" id="WTFN01000024">
    <property type="protein sequence ID" value="MWK56685.1"/>
    <property type="molecule type" value="Genomic_DNA"/>
</dbReference>
<accession>A0A7X3H7A6</accession>
<dbReference type="SUPFAM" id="SSF50249">
    <property type="entry name" value="Nucleic acid-binding proteins"/>
    <property type="match status" value="1"/>
</dbReference>
<comment type="caution">
    <text evidence="2">The sequence shown here is derived from an EMBL/GenBank/DDBJ whole genome shotgun (WGS) entry which is preliminary data.</text>
</comment>
<dbReference type="InterPro" id="IPR012340">
    <property type="entry name" value="NA-bd_OB-fold"/>
</dbReference>
<evidence type="ECO:0000313" key="1">
    <source>
        <dbReference type="EMBL" id="MWK56685.1"/>
    </source>
</evidence>
<name>A0A7X3H7A6_9GAMM</name>
<reference evidence="2 3" key="1">
    <citation type="submission" date="2019-12" db="EMBL/GenBank/DDBJ databases">
        <title>Draft genome sequence of Pseudomonas otitidis recovered from a chicken carcass.</title>
        <authorList>
            <person name="Vieira T.R."/>
            <person name="Oliviera E.F.C."/>
            <person name="Silva N.M.V."/>
            <person name="Sambrano G.E."/>
            <person name="Cibulski S.P."/>
            <person name="Cardoso M.R.I."/>
        </authorList>
    </citation>
    <scope>NUCLEOTIDE SEQUENCE [LARGE SCALE GENOMIC DNA]</scope>
    <source>
        <strain evidence="2 3">25_K</strain>
    </source>
</reference>
<sequence>MNIFVKVSITASCTNRSGTSAAGKPYCMAEAYAHLPGCDFPQKFSYYCRSEQEALPTGDYEVPLKGEIKDGRVFFELDPRQGRRISSPSTRAAQAAS</sequence>
<dbReference type="Pfam" id="PF17878">
    <property type="entry name" value="ssDBP"/>
    <property type="match status" value="1"/>
</dbReference>
<dbReference type="AlphaFoldDB" id="A0A7X3H7A6"/>
<dbReference type="EMBL" id="WTFN01000024">
    <property type="protein sequence ID" value="MWK56696.1"/>
    <property type="molecule type" value="Genomic_DNA"/>
</dbReference>
<dbReference type="RefSeq" id="WP_160480895.1">
    <property type="nucleotide sequence ID" value="NZ_WTFN01000024.1"/>
</dbReference>
<evidence type="ECO:0000313" key="3">
    <source>
        <dbReference type="Proteomes" id="UP000461288"/>
    </source>
</evidence>
<dbReference type="InterPro" id="IPR040905">
    <property type="entry name" value="SS_DBP_Pseudomonas"/>
</dbReference>
<dbReference type="Proteomes" id="UP000461288">
    <property type="component" value="Unassembled WGS sequence"/>
</dbReference>
<organism evidence="2 3">
    <name type="scientific">Metapseudomonas otitidis</name>
    <dbReference type="NCBI Taxonomy" id="319939"/>
    <lineage>
        <taxon>Bacteria</taxon>
        <taxon>Pseudomonadati</taxon>
        <taxon>Pseudomonadota</taxon>
        <taxon>Gammaproteobacteria</taxon>
        <taxon>Pseudomonadales</taxon>
        <taxon>Pseudomonadaceae</taxon>
        <taxon>Metapseudomonas</taxon>
    </lineage>
</organism>
<protein>
    <submittedName>
        <fullName evidence="2">Uncharacterized protein</fullName>
    </submittedName>
</protein>
<gene>
    <name evidence="1" type="ORF">GO594_11920</name>
    <name evidence="2" type="ORF">GO594_11975</name>
</gene>
<dbReference type="Gene3D" id="2.40.50.140">
    <property type="entry name" value="Nucleic acid-binding proteins"/>
    <property type="match status" value="1"/>
</dbReference>
<evidence type="ECO:0000313" key="2">
    <source>
        <dbReference type="EMBL" id="MWK56696.1"/>
    </source>
</evidence>